<dbReference type="AlphaFoldDB" id="W0FJL8"/>
<dbReference type="InterPro" id="IPR015943">
    <property type="entry name" value="WD40/YVTN_repeat-like_dom_sf"/>
</dbReference>
<organism evidence="4">
    <name type="scientific">uncultured bacterium Contig52</name>
    <dbReference type="NCBI Taxonomy" id="1393584"/>
    <lineage>
        <taxon>Bacteria</taxon>
        <taxon>environmental samples</taxon>
    </lineage>
</organism>
<dbReference type="Gene3D" id="3.40.50.10140">
    <property type="entry name" value="Toll/interleukin-1 receptor homology (TIR) domain"/>
    <property type="match status" value="1"/>
</dbReference>
<evidence type="ECO:0000256" key="2">
    <source>
        <dbReference type="SAM" id="Phobius"/>
    </source>
</evidence>
<feature type="coiled-coil region" evidence="1">
    <location>
        <begin position="215"/>
        <end position="306"/>
    </location>
</feature>
<dbReference type="InterPro" id="IPR000157">
    <property type="entry name" value="TIR_dom"/>
</dbReference>
<keyword evidence="1" id="KW-0175">Coiled coil</keyword>
<dbReference type="Pfam" id="PF13676">
    <property type="entry name" value="TIR_2"/>
    <property type="match status" value="1"/>
</dbReference>
<feature type="domain" description="TIR" evidence="3">
    <location>
        <begin position="4"/>
        <end position="159"/>
    </location>
</feature>
<evidence type="ECO:0000313" key="4">
    <source>
        <dbReference type="EMBL" id="AHF25086.1"/>
    </source>
</evidence>
<dbReference type="InterPro" id="IPR026737">
    <property type="entry name" value="GOLGA6L"/>
</dbReference>
<reference evidence="4" key="1">
    <citation type="journal article" date="2013" name="PLoS ONE">
        <title>Metagenomic insights into the carbohydrate-active enzymes carried by the microorganisms adhering to solid digesta in the rumen of cows.</title>
        <authorList>
            <person name="Wang L."/>
            <person name="Hatem A."/>
            <person name="Catalyurek U.V."/>
            <person name="Morrison M."/>
            <person name="Yu Z."/>
        </authorList>
    </citation>
    <scope>NUCLEOTIDE SEQUENCE</scope>
</reference>
<proteinExistence type="predicted"/>
<keyword evidence="2" id="KW-0812">Transmembrane</keyword>
<dbReference type="PANTHER" id="PTHR23143:SF23">
    <property type="entry name" value="ZINC FINGER PROTEIN 729-LIKE"/>
    <property type="match status" value="1"/>
</dbReference>
<accession>W0FJL8</accession>
<dbReference type="InterPro" id="IPR011047">
    <property type="entry name" value="Quinoprotein_ADH-like_sf"/>
</dbReference>
<name>W0FJL8_9BACT</name>
<dbReference type="GO" id="GO:0007165">
    <property type="term" value="P:signal transduction"/>
    <property type="evidence" value="ECO:0007669"/>
    <property type="project" value="InterPro"/>
</dbReference>
<dbReference type="SUPFAM" id="SSF50998">
    <property type="entry name" value="Quinoprotein alcohol dehydrogenase-like"/>
    <property type="match status" value="1"/>
</dbReference>
<sequence>MISTQYSAFISYRHQSPDQEIAKKLHRLIETYSVPSALRKDGARHPGKVFRDQEELPLSSDLGKDIETALDNSEWLICICSPRYLESRWCQRELEYFIERKGRDHILTVLAEGEPGDSFPELLRFETDENGNRIEREPLAADVRGTDLAEILKKLKKEKYRILAPMVGTSFDGLYQRQRRRTMRNVLAAALAAVAILGGFLTYALIQNGKITAQNEQIKSQNEKISTQNTELTEKNEQIEKQNSELTEKNEQIEKQNTELSEKNEQIEAQNTELTKKNEQIEAQNVRIEEERVAAARNECDLLVEKSVYYSSVNRKMEATRLGLEALAVSETLDGYAKDSIREALAVSCSMGDFAVEAELDFPGIVNYDPSCCFSPDGSKLAVADSRSGLSLCDTATGERLWVSSPFSHDITSVHWKEDSSLLVVTAQWGHTVCLVDAATGEHLKDLYIPWACNAVFDGDNVLIAFAQGIIRWEPAVSDENFPWVYQVEEDQHATSKCLLNERFISFCQGITFTKPRIFVKETGSDDAFVIELESNKVVSGYTLSPDGEWIFVHQFDQCMVINLLTDEIRWQITREEGLFSGSDCGPVWTGNIILDCGKAYDAMTGEVLYDTKNQAYVGVFPDGQFFADSESVYRLSDGSWFADIPGNLKAIDPTGKHLVVYHTLEYGRGAPGNPDAVISRKQTAYLEKSPGTGSQYIAEQYNGTLLDIPDFTEPEHEEGTIFALNDPYGTTTTGYLQAKSFFSPNNGRFYLVINQGAYIPIYDLEKSNEPSSRIYDFSIGDHVEAKDVGFSADGRLAAVAGANGQVAVYELETGSMVCSYTDTYLARSLSEVRFNASGSYLMVADFNLSSFRVYSVTNGQTLYVMHAVKEVDSWGFDEQTGDAVIKYTDGSALIARMFEDEETLLSYARETVK</sequence>
<dbReference type="SMART" id="SM00255">
    <property type="entry name" value="TIR"/>
    <property type="match status" value="1"/>
</dbReference>
<dbReference type="SUPFAM" id="SSF52200">
    <property type="entry name" value="Toll/Interleukin receptor TIR domain"/>
    <property type="match status" value="1"/>
</dbReference>
<dbReference type="EMBL" id="KC246818">
    <property type="protein sequence ID" value="AHF25086.1"/>
    <property type="molecule type" value="Genomic_DNA"/>
</dbReference>
<protein>
    <submittedName>
        <fullName evidence="4">Putative WD repeat-containing protein</fullName>
    </submittedName>
</protein>
<evidence type="ECO:0000256" key="1">
    <source>
        <dbReference type="SAM" id="Coils"/>
    </source>
</evidence>
<keyword evidence="2" id="KW-0472">Membrane</keyword>
<dbReference type="Gene3D" id="2.130.10.10">
    <property type="entry name" value="YVTN repeat-like/Quinoprotein amine dehydrogenase"/>
    <property type="match status" value="2"/>
</dbReference>
<dbReference type="InterPro" id="IPR035897">
    <property type="entry name" value="Toll_tir_struct_dom_sf"/>
</dbReference>
<feature type="transmembrane region" description="Helical" evidence="2">
    <location>
        <begin position="186"/>
        <end position="206"/>
    </location>
</feature>
<dbReference type="PANTHER" id="PTHR23143">
    <property type="entry name" value="TRICHOHYALIN-RELATED"/>
    <property type="match status" value="1"/>
</dbReference>
<evidence type="ECO:0000259" key="3">
    <source>
        <dbReference type="PROSITE" id="PS50104"/>
    </source>
</evidence>
<dbReference type="PROSITE" id="PS50104">
    <property type="entry name" value="TIR"/>
    <property type="match status" value="1"/>
</dbReference>
<keyword evidence="2" id="KW-1133">Transmembrane helix</keyword>